<dbReference type="Proteomes" id="UP000265692">
    <property type="component" value="Unassembled WGS sequence"/>
</dbReference>
<dbReference type="GO" id="GO:0006353">
    <property type="term" value="P:DNA-templated transcription termination"/>
    <property type="evidence" value="ECO:0007669"/>
    <property type="project" value="UniProtKB-UniRule"/>
</dbReference>
<evidence type="ECO:0000256" key="7">
    <source>
        <dbReference type="ARBA" id="ARBA00053556"/>
    </source>
</evidence>
<dbReference type="InterPro" id="IPR000836">
    <property type="entry name" value="PRTase_dom"/>
</dbReference>
<dbReference type="AlphaFoldDB" id="A0A396SDP7"/>
<dbReference type="FunFam" id="3.40.50.2020:FF:000020">
    <property type="entry name" value="Bifunctional protein PyrR"/>
    <property type="match status" value="1"/>
</dbReference>
<evidence type="ECO:0000313" key="13">
    <source>
        <dbReference type="Proteomes" id="UP000265692"/>
    </source>
</evidence>
<keyword evidence="2 10" id="KW-0806">Transcription termination</keyword>
<accession>A0A396SDP7</accession>
<dbReference type="OrthoDB" id="9802227at2"/>
<dbReference type="InterPro" id="IPR023050">
    <property type="entry name" value="PyrR"/>
</dbReference>
<gene>
    <name evidence="10 12" type="primary">pyrR</name>
    <name evidence="12" type="ORF">D1B33_02375</name>
</gene>
<organism evidence="12 13">
    <name type="scientific">Ureibacillus yapensis</name>
    <dbReference type="NCBI Taxonomy" id="2304605"/>
    <lineage>
        <taxon>Bacteria</taxon>
        <taxon>Bacillati</taxon>
        <taxon>Bacillota</taxon>
        <taxon>Bacilli</taxon>
        <taxon>Bacillales</taxon>
        <taxon>Caryophanaceae</taxon>
        <taxon>Ureibacillus</taxon>
    </lineage>
</organism>
<evidence type="ECO:0000256" key="8">
    <source>
        <dbReference type="ARBA" id="ARBA00056018"/>
    </source>
</evidence>
<comment type="function">
    <text evidence="7 10">Regulates transcriptional attenuation of the pyrimidine nucleotide (pyr) operon by binding in a uridine-dependent manner to specific sites on pyr mRNA. This disrupts an antiterminator hairpin in the RNA and favors formation of a downstream transcription terminator, leading to a reduced expression of downstream genes.</text>
</comment>
<dbReference type="InterPro" id="IPR029057">
    <property type="entry name" value="PRTase-like"/>
</dbReference>
<dbReference type="GO" id="GO:0004845">
    <property type="term" value="F:uracil phosphoribosyltransferase activity"/>
    <property type="evidence" value="ECO:0007669"/>
    <property type="project" value="UniProtKB-UniRule"/>
</dbReference>
<dbReference type="CDD" id="cd06223">
    <property type="entry name" value="PRTases_typeI"/>
    <property type="match status" value="1"/>
</dbReference>
<comment type="function">
    <text evidence="8 10">Also displays a weak uracil phosphoribosyltransferase activity which is not physiologically significant.</text>
</comment>
<protein>
    <recommendedName>
        <fullName evidence="10">Bifunctional protein PyrR</fullName>
    </recommendedName>
    <domain>
        <recommendedName>
            <fullName evidence="10">Pyrimidine operon regulatory protein</fullName>
        </recommendedName>
    </domain>
    <domain>
        <recommendedName>
            <fullName evidence="10">Uracil phosphoribosyltransferase</fullName>
            <shortName evidence="10">UPRTase</shortName>
            <ecNumber evidence="10">2.4.2.9</ecNumber>
        </recommendedName>
    </domain>
</protein>
<sequence length="180" mass="20053">MGNITELLDAPSMNRVLTRIAHEIIERNKGIDECILVGIKTRGAYLARRLAEKIEQIEGKPIRTGELDITLYRDDLTTKNNGEALVQQVDIDYVVANQKIVLVDDVLYTGRTVRAALDAVMDLGRPAQIQLAVLVDRGHRELPIRADYVGKNIPTAGTEKIVVCLTEVDKEDNVTIHKLD</sequence>
<evidence type="ECO:0000256" key="2">
    <source>
        <dbReference type="ARBA" id="ARBA00022472"/>
    </source>
</evidence>
<name>A0A396SDP7_9BACL</name>
<evidence type="ECO:0000256" key="5">
    <source>
        <dbReference type="ARBA" id="ARBA00023015"/>
    </source>
</evidence>
<keyword evidence="13" id="KW-1185">Reference proteome</keyword>
<dbReference type="NCBIfam" id="NF003549">
    <property type="entry name" value="PRK05205.1-5"/>
    <property type="match status" value="1"/>
</dbReference>
<dbReference type="NCBIfam" id="NF003548">
    <property type="entry name" value="PRK05205.1-4"/>
    <property type="match status" value="1"/>
</dbReference>
<comment type="similarity">
    <text evidence="1 10">Belongs to the purine/pyrimidine phosphoribosyltransferase family. PyrR subfamily.</text>
</comment>
<evidence type="ECO:0000256" key="4">
    <source>
        <dbReference type="ARBA" id="ARBA00022679"/>
    </source>
</evidence>
<reference evidence="12 13" key="1">
    <citation type="submission" date="2018-08" db="EMBL/GenBank/DDBJ databases">
        <title>Lysinibacillus sp. YLB-03 draft genome sequence.</title>
        <authorList>
            <person name="Yu L."/>
        </authorList>
    </citation>
    <scope>NUCLEOTIDE SEQUENCE [LARGE SCALE GENOMIC DNA]</scope>
    <source>
        <strain evidence="12 13">YLB-03</strain>
    </source>
</reference>
<dbReference type="SUPFAM" id="SSF53271">
    <property type="entry name" value="PRTase-like"/>
    <property type="match status" value="1"/>
</dbReference>
<evidence type="ECO:0000313" key="12">
    <source>
        <dbReference type="EMBL" id="RHW39716.1"/>
    </source>
</evidence>
<evidence type="ECO:0000256" key="9">
    <source>
        <dbReference type="ARBA" id="ARBA00063792"/>
    </source>
</evidence>
<evidence type="ECO:0000256" key="10">
    <source>
        <dbReference type="HAMAP-Rule" id="MF_01219"/>
    </source>
</evidence>
<dbReference type="EC" id="2.4.2.9" evidence="10"/>
<dbReference type="Gene3D" id="3.40.50.2020">
    <property type="match status" value="1"/>
</dbReference>
<evidence type="ECO:0000256" key="3">
    <source>
        <dbReference type="ARBA" id="ARBA00022676"/>
    </source>
</evidence>
<keyword evidence="5 10" id="KW-0805">Transcription regulation</keyword>
<dbReference type="GO" id="GO:0003723">
    <property type="term" value="F:RNA binding"/>
    <property type="evidence" value="ECO:0007669"/>
    <property type="project" value="UniProtKB-UniRule"/>
</dbReference>
<dbReference type="EMBL" id="QWEI01000001">
    <property type="protein sequence ID" value="RHW39716.1"/>
    <property type="molecule type" value="Genomic_DNA"/>
</dbReference>
<evidence type="ECO:0000259" key="11">
    <source>
        <dbReference type="Pfam" id="PF00156"/>
    </source>
</evidence>
<evidence type="ECO:0000256" key="1">
    <source>
        <dbReference type="ARBA" id="ARBA00005565"/>
    </source>
</evidence>
<keyword evidence="3 10" id="KW-0328">Glycosyltransferase</keyword>
<feature type="domain" description="Phosphoribosyltransferase" evidence="11">
    <location>
        <begin position="4"/>
        <end position="154"/>
    </location>
</feature>
<proteinExistence type="inferred from homology"/>
<comment type="catalytic activity">
    <reaction evidence="10">
        <text>UMP + diphosphate = 5-phospho-alpha-D-ribose 1-diphosphate + uracil</text>
        <dbReference type="Rhea" id="RHEA:13017"/>
        <dbReference type="ChEBI" id="CHEBI:17568"/>
        <dbReference type="ChEBI" id="CHEBI:33019"/>
        <dbReference type="ChEBI" id="CHEBI:57865"/>
        <dbReference type="ChEBI" id="CHEBI:58017"/>
        <dbReference type="EC" id="2.4.2.9"/>
    </reaction>
</comment>
<evidence type="ECO:0000256" key="6">
    <source>
        <dbReference type="ARBA" id="ARBA00023163"/>
    </source>
</evidence>
<dbReference type="NCBIfam" id="NF003547">
    <property type="entry name" value="PRK05205.1-3"/>
    <property type="match status" value="1"/>
</dbReference>
<dbReference type="NCBIfam" id="NF003545">
    <property type="entry name" value="PRK05205.1-1"/>
    <property type="match status" value="1"/>
</dbReference>
<keyword evidence="10" id="KW-0694">RNA-binding</keyword>
<feature type="short sequence motif" description="PRPP-binding" evidence="10">
    <location>
        <begin position="100"/>
        <end position="112"/>
    </location>
</feature>
<comment type="caution">
    <text evidence="12">The sequence shown here is derived from an EMBL/GenBank/DDBJ whole genome shotgun (WGS) entry which is preliminary data.</text>
</comment>
<dbReference type="PANTHER" id="PTHR11608">
    <property type="entry name" value="BIFUNCTIONAL PROTEIN PYRR"/>
    <property type="match status" value="1"/>
</dbReference>
<comment type="subunit">
    <text evidence="9 10">Homodimer and homohexamer; in equilibrium.</text>
</comment>
<dbReference type="Pfam" id="PF00156">
    <property type="entry name" value="Pribosyltran"/>
    <property type="match status" value="1"/>
</dbReference>
<keyword evidence="4 10" id="KW-0808">Transferase</keyword>
<keyword evidence="6 10" id="KW-0804">Transcription</keyword>
<dbReference type="PANTHER" id="PTHR11608:SF0">
    <property type="entry name" value="BIFUNCTIONAL PROTEIN PYRR"/>
    <property type="match status" value="1"/>
</dbReference>
<dbReference type="HAMAP" id="MF_01219">
    <property type="entry name" value="PyrR"/>
    <property type="match status" value="1"/>
</dbReference>
<dbReference type="RefSeq" id="WP_118874727.1">
    <property type="nucleotide sequence ID" value="NZ_QWEI01000001.1"/>
</dbReference>
<dbReference type="InterPro" id="IPR050137">
    <property type="entry name" value="PyrR_bifunctional"/>
</dbReference>